<feature type="domain" description="Csd3-like second N-terminal" evidence="10">
    <location>
        <begin position="188"/>
        <end position="275"/>
    </location>
</feature>
<comment type="caution">
    <text evidence="11">The sequence shown here is derived from an EMBL/GenBank/DDBJ whole genome shotgun (WGS) entry which is preliminary data.</text>
</comment>
<evidence type="ECO:0000256" key="1">
    <source>
        <dbReference type="ARBA" id="ARBA00001947"/>
    </source>
</evidence>
<dbReference type="Proteomes" id="UP000283589">
    <property type="component" value="Unassembled WGS sequence"/>
</dbReference>
<dbReference type="GO" id="GO:0006508">
    <property type="term" value="P:proteolysis"/>
    <property type="evidence" value="ECO:0007669"/>
    <property type="project" value="UniProtKB-KW"/>
</dbReference>
<dbReference type="InterPro" id="IPR011055">
    <property type="entry name" value="Dup_hybrid_motif"/>
</dbReference>
<evidence type="ECO:0000256" key="5">
    <source>
        <dbReference type="ARBA" id="ARBA00022801"/>
    </source>
</evidence>
<keyword evidence="5" id="KW-0378">Hydrolase</keyword>
<keyword evidence="8" id="KW-0812">Transmembrane</keyword>
<evidence type="ECO:0000256" key="8">
    <source>
        <dbReference type="SAM" id="Phobius"/>
    </source>
</evidence>
<keyword evidence="8" id="KW-1133">Transmembrane helix</keyword>
<dbReference type="RefSeq" id="WP_118261637.1">
    <property type="nucleotide sequence ID" value="NZ_CALBWO010000021.1"/>
</dbReference>
<accession>A0A412WTH9</accession>
<dbReference type="Pfam" id="PF01551">
    <property type="entry name" value="Peptidase_M23"/>
    <property type="match status" value="1"/>
</dbReference>
<comment type="cofactor">
    <cofactor evidence="1">
        <name>Zn(2+)</name>
        <dbReference type="ChEBI" id="CHEBI:29105"/>
    </cofactor>
</comment>
<dbReference type="AlphaFoldDB" id="A0A412WTH9"/>
<comment type="subcellular location">
    <subcellularLocation>
        <location evidence="2">Cell envelope</location>
    </subcellularLocation>
</comment>
<organism evidence="11 12">
    <name type="scientific">Butyricimonas virosa</name>
    <dbReference type="NCBI Taxonomy" id="544645"/>
    <lineage>
        <taxon>Bacteria</taxon>
        <taxon>Pseudomonadati</taxon>
        <taxon>Bacteroidota</taxon>
        <taxon>Bacteroidia</taxon>
        <taxon>Bacteroidales</taxon>
        <taxon>Odoribacteraceae</taxon>
        <taxon>Butyricimonas</taxon>
    </lineage>
</organism>
<dbReference type="PANTHER" id="PTHR21666:SF288">
    <property type="entry name" value="CELL DIVISION PROTEIN YTFB"/>
    <property type="match status" value="1"/>
</dbReference>
<dbReference type="GO" id="GO:0046872">
    <property type="term" value="F:metal ion binding"/>
    <property type="evidence" value="ECO:0007669"/>
    <property type="project" value="UniProtKB-KW"/>
</dbReference>
<evidence type="ECO:0000256" key="3">
    <source>
        <dbReference type="ARBA" id="ARBA00022670"/>
    </source>
</evidence>
<dbReference type="STRING" id="1121130.GCA_000519105_02120"/>
<keyword evidence="7" id="KW-0482">Metalloprotease</keyword>
<evidence type="ECO:0000256" key="6">
    <source>
        <dbReference type="ARBA" id="ARBA00022833"/>
    </source>
</evidence>
<dbReference type="Gene3D" id="3.10.450.350">
    <property type="match status" value="1"/>
</dbReference>
<reference evidence="11 12" key="1">
    <citation type="submission" date="2018-08" db="EMBL/GenBank/DDBJ databases">
        <title>A genome reference for cultivated species of the human gut microbiota.</title>
        <authorList>
            <person name="Zou Y."/>
            <person name="Xue W."/>
            <person name="Luo G."/>
        </authorList>
    </citation>
    <scope>NUCLEOTIDE SEQUENCE [LARGE SCALE GENOMIC DNA]</scope>
    <source>
        <strain evidence="11 12">AF14-49</strain>
    </source>
</reference>
<sequence length="433" mass="48938">MKKTKWIWIWAVIGLVLGIIIFWPSNKGNKEAILEASAVEEVVDTTEQQQIHYKYGIPNENFIIEEGTVGKNENLSLILSKYKVSPAKIHEISQRCKDIFDVRSIRRGQNYTLFLAQDSLRSPEFFIYEKNALEYVVIDFKETANVYVGKKDITTKEKMANIIINSNLWNAMVDAQADPMLAVTLSDIYAWSIDFYGIAKGDSVRVLYEQSYVEDKPLQDFNVKAAIFTNSGKDFYAIPFEQNEKLAYFDEEGNSLQKTFLKAPLKYSRISSGFSNNRFHPVLKRYRAHHGVDYAAPTGTEVHTIGDGVVVKKAFQANGGGNYVTIKHNSVYTTTYMHLSKFAKGIQPGKRVKQGDVIGYVGSTGLATGPHLDFRVYKNGTPINPLKMSSPPKEPISAENMPRFIQMRDSLVKILKNNPKILTDEQESSNQKS</sequence>
<gene>
    <name evidence="11" type="ORF">DWW18_20410</name>
</gene>
<protein>
    <submittedName>
        <fullName evidence="11">Metalloendopeptidase</fullName>
    </submittedName>
</protein>
<keyword evidence="8" id="KW-0472">Membrane</keyword>
<evidence type="ECO:0000256" key="2">
    <source>
        <dbReference type="ARBA" id="ARBA00004196"/>
    </source>
</evidence>
<dbReference type="EMBL" id="QRZA01000055">
    <property type="protein sequence ID" value="RGV30498.1"/>
    <property type="molecule type" value="Genomic_DNA"/>
</dbReference>
<dbReference type="GO" id="GO:0004222">
    <property type="term" value="F:metalloendopeptidase activity"/>
    <property type="evidence" value="ECO:0007669"/>
    <property type="project" value="TreeGrafter"/>
</dbReference>
<proteinExistence type="predicted"/>
<evidence type="ECO:0000259" key="10">
    <source>
        <dbReference type="Pfam" id="PF19425"/>
    </source>
</evidence>
<feature type="domain" description="M23ase beta-sheet core" evidence="9">
    <location>
        <begin position="288"/>
        <end position="385"/>
    </location>
</feature>
<dbReference type="InterPro" id="IPR050570">
    <property type="entry name" value="Cell_wall_metabolism_enzyme"/>
</dbReference>
<keyword evidence="3" id="KW-0645">Protease</keyword>
<dbReference type="SUPFAM" id="SSF51261">
    <property type="entry name" value="Duplicated hybrid motif"/>
    <property type="match status" value="1"/>
</dbReference>
<evidence type="ECO:0000256" key="4">
    <source>
        <dbReference type="ARBA" id="ARBA00022723"/>
    </source>
</evidence>
<evidence type="ECO:0000259" key="9">
    <source>
        <dbReference type="Pfam" id="PF01551"/>
    </source>
</evidence>
<evidence type="ECO:0000256" key="7">
    <source>
        <dbReference type="ARBA" id="ARBA00023049"/>
    </source>
</evidence>
<dbReference type="PANTHER" id="PTHR21666">
    <property type="entry name" value="PEPTIDASE-RELATED"/>
    <property type="match status" value="1"/>
</dbReference>
<keyword evidence="6" id="KW-0862">Zinc</keyword>
<keyword evidence="4" id="KW-0479">Metal-binding</keyword>
<dbReference type="Pfam" id="PF19425">
    <property type="entry name" value="Csd3_N2"/>
    <property type="match status" value="1"/>
</dbReference>
<dbReference type="InterPro" id="IPR016047">
    <property type="entry name" value="M23ase_b-sheet_dom"/>
</dbReference>
<dbReference type="InterPro" id="IPR045834">
    <property type="entry name" value="Csd3_N2"/>
</dbReference>
<evidence type="ECO:0000313" key="12">
    <source>
        <dbReference type="Proteomes" id="UP000283589"/>
    </source>
</evidence>
<feature type="transmembrane region" description="Helical" evidence="8">
    <location>
        <begin position="7"/>
        <end position="25"/>
    </location>
</feature>
<dbReference type="CDD" id="cd12797">
    <property type="entry name" value="M23_peptidase"/>
    <property type="match status" value="1"/>
</dbReference>
<dbReference type="GO" id="GO:0030313">
    <property type="term" value="C:cell envelope"/>
    <property type="evidence" value="ECO:0007669"/>
    <property type="project" value="UniProtKB-SubCell"/>
</dbReference>
<name>A0A412WTH9_9BACT</name>
<evidence type="ECO:0000313" key="11">
    <source>
        <dbReference type="EMBL" id="RGV30498.1"/>
    </source>
</evidence>
<dbReference type="Gene3D" id="2.70.70.10">
    <property type="entry name" value="Glucose Permease (Domain IIA)"/>
    <property type="match status" value="1"/>
</dbReference>